<dbReference type="AlphaFoldDB" id="A0A5C1QBS5"/>
<evidence type="ECO:0000313" key="1">
    <source>
        <dbReference type="EMBL" id="QEN04838.1"/>
    </source>
</evidence>
<evidence type="ECO:0000313" key="2">
    <source>
        <dbReference type="Proteomes" id="UP000323824"/>
    </source>
</evidence>
<reference evidence="1 2" key="1">
    <citation type="submission" date="2019-02" db="EMBL/GenBank/DDBJ databases">
        <authorList>
            <person name="Fomenkov A."/>
            <person name="Dubinina G."/>
            <person name="Grabovich M."/>
            <person name="Vincze T."/>
            <person name="Roberts R.J."/>
        </authorList>
    </citation>
    <scope>NUCLEOTIDE SEQUENCE [LARGE SCALE GENOMIC DNA]</scope>
    <source>
        <strain evidence="1 2">P</strain>
    </source>
</reference>
<protein>
    <submittedName>
        <fullName evidence="1">Uncharacterized protein</fullName>
    </submittedName>
</protein>
<proteinExistence type="predicted"/>
<accession>A0A5C1QBS5</accession>
<dbReference type="PROSITE" id="PS51257">
    <property type="entry name" value="PROKAR_LIPOPROTEIN"/>
    <property type="match status" value="1"/>
</dbReference>
<reference evidence="1 2" key="2">
    <citation type="submission" date="2019-09" db="EMBL/GenBank/DDBJ databases">
        <title>Complete Genome Sequence and Methylome Analysis of free living Spirochaetas.</title>
        <authorList>
            <person name="Leshcheva N."/>
            <person name="Mikheeva N."/>
        </authorList>
    </citation>
    <scope>NUCLEOTIDE SEQUENCE [LARGE SCALE GENOMIC DNA]</scope>
    <source>
        <strain evidence="1 2">P</strain>
    </source>
</reference>
<dbReference type="Proteomes" id="UP000323824">
    <property type="component" value="Chromosome"/>
</dbReference>
<keyword evidence="2" id="KW-1185">Reference proteome</keyword>
<sequence>MGCMSIRKSITTKLITFVSIFFISSCITIQSVEEVERGTVNNLSKRQKLLVSAALDACDLSYNDTLTFKSKEFNNDCSGLINGIFWAAGVDLLKETSSETGNGVKRIHSLLKKKGLLHKNKLPNEGDLIFWSNTYGSWGTTPSPILA</sequence>
<dbReference type="KEGG" id="sper:EW093_09020"/>
<dbReference type="Gene3D" id="3.90.1720.10">
    <property type="entry name" value="endopeptidase domain like (from Nostoc punctiforme)"/>
    <property type="match status" value="1"/>
</dbReference>
<dbReference type="OrthoDB" id="370934at2"/>
<dbReference type="EMBL" id="CP035807">
    <property type="protein sequence ID" value="QEN04838.1"/>
    <property type="molecule type" value="Genomic_DNA"/>
</dbReference>
<name>A0A5C1QBS5_9SPIO</name>
<organism evidence="1 2">
    <name type="scientific">Thiospirochaeta perfilievii</name>
    <dbReference type="NCBI Taxonomy" id="252967"/>
    <lineage>
        <taxon>Bacteria</taxon>
        <taxon>Pseudomonadati</taxon>
        <taxon>Spirochaetota</taxon>
        <taxon>Spirochaetia</taxon>
        <taxon>Spirochaetales</taxon>
        <taxon>Spirochaetaceae</taxon>
        <taxon>Thiospirochaeta</taxon>
    </lineage>
</organism>
<gene>
    <name evidence="1" type="ORF">EW093_09020</name>
</gene>